<dbReference type="InterPro" id="IPR025510">
    <property type="entry name" value="DUF4397"/>
</dbReference>
<keyword evidence="3" id="KW-1185">Reference proteome</keyword>
<dbReference type="AlphaFoldDB" id="S2E3Q9"/>
<name>S2E3Q9_INDAL</name>
<evidence type="ECO:0000313" key="3">
    <source>
        <dbReference type="Proteomes" id="UP000006073"/>
    </source>
</evidence>
<reference evidence="2 3" key="1">
    <citation type="journal article" date="2013" name="Genome Announc.">
        <title>Draft Genome Sequence of Indibacter alkaliphilus Strain LW1T, Isolated from Lonar Lake, a Haloalkaline Lake in the Buldana District of Maharashtra, India.</title>
        <authorList>
            <person name="Singh A."/>
            <person name="Kumar Jangir P."/>
            <person name="Sharma R."/>
            <person name="Singh A."/>
            <person name="Kumar Pinnaka A."/>
            <person name="Shivaji S."/>
        </authorList>
    </citation>
    <scope>NUCLEOTIDE SEQUENCE [LARGE SCALE GENOMIC DNA]</scope>
    <source>
        <strain evidence="3">CCUG 57479 / KCTC 22604 / LW1</strain>
    </source>
</reference>
<accession>S2E3Q9</accession>
<feature type="domain" description="DUF4397" evidence="1">
    <location>
        <begin position="28"/>
        <end position="142"/>
    </location>
</feature>
<comment type="caution">
    <text evidence="2">The sequence shown here is derived from an EMBL/GenBank/DDBJ whole genome shotgun (WGS) entry which is preliminary data.</text>
</comment>
<evidence type="ECO:0000259" key="1">
    <source>
        <dbReference type="Pfam" id="PF14344"/>
    </source>
</evidence>
<evidence type="ECO:0000313" key="2">
    <source>
        <dbReference type="EMBL" id="EOZ99156.1"/>
    </source>
</evidence>
<dbReference type="STRING" id="1189612.A33Q_0759"/>
<dbReference type="Proteomes" id="UP000006073">
    <property type="component" value="Unassembled WGS sequence"/>
</dbReference>
<proteinExistence type="predicted"/>
<organism evidence="2 3">
    <name type="scientific">Indibacter alkaliphilus (strain CCUG 57479 / KCTC 22604 / LW1)</name>
    <dbReference type="NCBI Taxonomy" id="1189612"/>
    <lineage>
        <taxon>Bacteria</taxon>
        <taxon>Pseudomonadati</taxon>
        <taxon>Bacteroidota</taxon>
        <taxon>Cytophagia</taxon>
        <taxon>Cytophagales</taxon>
        <taxon>Cyclobacteriaceae</taxon>
    </lineage>
</organism>
<dbReference type="Pfam" id="PF14344">
    <property type="entry name" value="DUF4397"/>
    <property type="match status" value="1"/>
</dbReference>
<gene>
    <name evidence="2" type="ORF">A33Q_0759</name>
</gene>
<protein>
    <recommendedName>
        <fullName evidence="1">DUF4397 domain-containing protein</fullName>
    </recommendedName>
</protein>
<sequence length="225" mass="25457">MVLFVIGVTTLLNSCLQDRDPVTPPDAAFLTIYHASPDSPDLDIYAESNRINTNPLRYSTSFPYSQFFAAERLLRFTPHNAANTVLETTHTLEKDKVYSIFLVNKMSEIQALKVEDKWEEPTSEKAQIRLAQLSPDSGDLKIKIDEQADFFGESIPFKGITDFKEIEKNKVKITIMDNSGEEVLTIDNLDIRGNRVYTLIIRGFSDAQNGNNPLSAQLLTNYIKF</sequence>
<dbReference type="eggNOG" id="ENOG5032YFD">
    <property type="taxonomic scope" value="Bacteria"/>
</dbReference>
<dbReference type="EMBL" id="ALWO02000015">
    <property type="protein sequence ID" value="EOZ99156.1"/>
    <property type="molecule type" value="Genomic_DNA"/>
</dbReference>